<accession>A0A5C5UE39</accession>
<dbReference type="OrthoDB" id="4423019at2"/>
<evidence type="ECO:0000313" key="2">
    <source>
        <dbReference type="Proteomes" id="UP000320791"/>
    </source>
</evidence>
<protein>
    <submittedName>
        <fullName evidence="1">YbjN domain-containing protein</fullName>
    </submittedName>
</protein>
<dbReference type="RefSeq" id="WP_146324831.1">
    <property type="nucleotide sequence ID" value="NZ_BAABLR010000026.1"/>
</dbReference>
<dbReference type="Proteomes" id="UP000320791">
    <property type="component" value="Unassembled WGS sequence"/>
</dbReference>
<reference evidence="1 2" key="1">
    <citation type="submission" date="2019-08" db="EMBL/GenBank/DDBJ databases">
        <authorList>
            <person name="Lei W."/>
        </authorList>
    </citation>
    <scope>NUCLEOTIDE SEQUENCE [LARGE SCALE GENOMIC DNA]</scope>
    <source>
        <strain evidence="1 2">CCUG 58627</strain>
    </source>
</reference>
<proteinExistence type="predicted"/>
<dbReference type="EMBL" id="VOHM01000020">
    <property type="protein sequence ID" value="TWT24027.1"/>
    <property type="molecule type" value="Genomic_DNA"/>
</dbReference>
<keyword evidence="2" id="KW-1185">Reference proteome</keyword>
<comment type="caution">
    <text evidence="1">The sequence shown here is derived from an EMBL/GenBank/DDBJ whole genome shotgun (WGS) entry which is preliminary data.</text>
</comment>
<evidence type="ECO:0000313" key="1">
    <source>
        <dbReference type="EMBL" id="TWT24027.1"/>
    </source>
</evidence>
<organism evidence="1 2">
    <name type="scientific">Corynebacterium canis</name>
    <dbReference type="NCBI Taxonomy" id="679663"/>
    <lineage>
        <taxon>Bacteria</taxon>
        <taxon>Bacillati</taxon>
        <taxon>Actinomycetota</taxon>
        <taxon>Actinomycetes</taxon>
        <taxon>Mycobacteriales</taxon>
        <taxon>Corynebacteriaceae</taxon>
        <taxon>Corynebacterium</taxon>
    </lineage>
</organism>
<dbReference type="Pfam" id="PF10722">
    <property type="entry name" value="YbjN"/>
    <property type="match status" value="1"/>
</dbReference>
<gene>
    <name evidence="1" type="ORF">FRX94_09130</name>
</gene>
<sequence>MISAVTLERVRSAMQYFGIELAPHEEIATANLNGYPVTFAVIGRAILIVRADCTTDEPVADGNPAKFLACNHFNAFNFQCKAAIMDRIENIVIRTECEIMVAAGMTDDQLRAALKESVDHILQAQKAIAQLADSMS</sequence>
<dbReference type="AlphaFoldDB" id="A0A5C5UE39"/>
<dbReference type="InterPro" id="IPR019660">
    <property type="entry name" value="Put_sensory_transdc_reg_YbjN"/>
</dbReference>
<name>A0A5C5UE39_9CORY</name>